<keyword evidence="4" id="KW-0679">Respiratory chain</keyword>
<evidence type="ECO:0000256" key="9">
    <source>
        <dbReference type="ARBA" id="ARBA00023128"/>
    </source>
</evidence>
<keyword evidence="13" id="KW-1185">Reference proteome</keyword>
<dbReference type="SUPFAM" id="SSF81514">
    <property type="entry name" value="Subunit X (non-heme 7 kDa protein) of cytochrome bc1 complex (Ubiquinol-cytochrome c reductase)"/>
    <property type="match status" value="1"/>
</dbReference>
<dbReference type="Proteomes" id="UP000241890">
    <property type="component" value="Unassembled WGS sequence"/>
</dbReference>
<dbReference type="AlphaFoldDB" id="A0A2R5GWS3"/>
<evidence type="ECO:0000313" key="13">
    <source>
        <dbReference type="Proteomes" id="UP000241890"/>
    </source>
</evidence>
<sequence>MSLASFSSALARAGVFRSAAGLRSGAARQQLTLARQQQQQQRVAPFARSLATATAKSSSGFNLYNVVFASNARYILFVVTGAAIGEIFYGFIGDSIWEMNNRGKLYHHIDWSKWESIYVEEEEEDEEEDDE</sequence>
<evidence type="ECO:0000256" key="1">
    <source>
        <dbReference type="ARBA" id="ARBA00004434"/>
    </source>
</evidence>
<dbReference type="InterPro" id="IPR008027">
    <property type="entry name" value="QCR9"/>
</dbReference>
<keyword evidence="9" id="KW-0496">Mitochondrion</keyword>
<dbReference type="OrthoDB" id="44067at2759"/>
<evidence type="ECO:0000256" key="10">
    <source>
        <dbReference type="ARBA" id="ARBA00023136"/>
    </source>
</evidence>
<comment type="caution">
    <text evidence="12">The sequence shown here is derived from an EMBL/GenBank/DDBJ whole genome shotgun (WGS) entry which is preliminary data.</text>
</comment>
<dbReference type="Gene3D" id="1.20.5.260">
    <property type="entry name" value="Cytochrome b-c1 complex subunit 9"/>
    <property type="match status" value="1"/>
</dbReference>
<organism evidence="12 13">
    <name type="scientific">Hondaea fermentalgiana</name>
    <dbReference type="NCBI Taxonomy" id="2315210"/>
    <lineage>
        <taxon>Eukaryota</taxon>
        <taxon>Sar</taxon>
        <taxon>Stramenopiles</taxon>
        <taxon>Bigyra</taxon>
        <taxon>Labyrinthulomycetes</taxon>
        <taxon>Thraustochytrida</taxon>
        <taxon>Thraustochytriidae</taxon>
        <taxon>Hondaea</taxon>
    </lineage>
</organism>
<comment type="subcellular location">
    <subcellularLocation>
        <location evidence="1">Mitochondrion inner membrane</location>
        <topology evidence="1">Single-pass membrane protein</topology>
    </subcellularLocation>
</comment>
<dbReference type="GO" id="GO:0006122">
    <property type="term" value="P:mitochondrial electron transport, ubiquinol to cytochrome c"/>
    <property type="evidence" value="ECO:0007669"/>
    <property type="project" value="InterPro"/>
</dbReference>
<dbReference type="InParanoid" id="A0A2R5GWS3"/>
<evidence type="ECO:0000256" key="7">
    <source>
        <dbReference type="ARBA" id="ARBA00022982"/>
    </source>
</evidence>
<keyword evidence="5 11" id="KW-0812">Transmembrane</keyword>
<keyword evidence="8 11" id="KW-1133">Transmembrane helix</keyword>
<evidence type="ECO:0000256" key="11">
    <source>
        <dbReference type="SAM" id="Phobius"/>
    </source>
</evidence>
<evidence type="ECO:0000256" key="8">
    <source>
        <dbReference type="ARBA" id="ARBA00022989"/>
    </source>
</evidence>
<evidence type="ECO:0000313" key="12">
    <source>
        <dbReference type="EMBL" id="GBG32384.1"/>
    </source>
</evidence>
<gene>
    <name evidence="12" type="ORF">FCC1311_086092</name>
</gene>
<reference evidence="12 13" key="1">
    <citation type="submission" date="2017-12" db="EMBL/GenBank/DDBJ databases">
        <title>Sequencing, de novo assembly and annotation of complete genome of a new Thraustochytrid species, strain FCC1311.</title>
        <authorList>
            <person name="Sedici K."/>
            <person name="Godart F."/>
            <person name="Aiese Cigliano R."/>
            <person name="Sanseverino W."/>
            <person name="Barakat M."/>
            <person name="Ortet P."/>
            <person name="Marechal E."/>
            <person name="Cagnac O."/>
            <person name="Amato A."/>
        </authorList>
    </citation>
    <scope>NUCLEOTIDE SEQUENCE [LARGE SCALE GENOMIC DNA]</scope>
</reference>
<keyword evidence="3" id="KW-0813">Transport</keyword>
<keyword evidence="6" id="KW-0999">Mitochondrion inner membrane</keyword>
<dbReference type="GO" id="GO:0005743">
    <property type="term" value="C:mitochondrial inner membrane"/>
    <property type="evidence" value="ECO:0007669"/>
    <property type="project" value="UniProtKB-SubCell"/>
</dbReference>
<evidence type="ECO:0000256" key="2">
    <source>
        <dbReference type="ARBA" id="ARBA00007856"/>
    </source>
</evidence>
<evidence type="ECO:0000256" key="3">
    <source>
        <dbReference type="ARBA" id="ARBA00022448"/>
    </source>
</evidence>
<protein>
    <submittedName>
        <fullName evidence="12">Cytochrome b-c1 complex subunit 9</fullName>
    </submittedName>
</protein>
<comment type="similarity">
    <text evidence="2">Belongs to the UQCR10/QCR9 family.</text>
</comment>
<dbReference type="GO" id="GO:0045275">
    <property type="term" value="C:respiratory chain complex III"/>
    <property type="evidence" value="ECO:0007669"/>
    <property type="project" value="InterPro"/>
</dbReference>
<evidence type="ECO:0000256" key="5">
    <source>
        <dbReference type="ARBA" id="ARBA00022692"/>
    </source>
</evidence>
<dbReference type="EMBL" id="BEYU01000121">
    <property type="protein sequence ID" value="GBG32384.1"/>
    <property type="molecule type" value="Genomic_DNA"/>
</dbReference>
<dbReference type="InterPro" id="IPR036656">
    <property type="entry name" value="QCR9_sf"/>
</dbReference>
<keyword evidence="10 11" id="KW-0472">Membrane</keyword>
<accession>A0A2R5GWS3</accession>
<evidence type="ECO:0000256" key="6">
    <source>
        <dbReference type="ARBA" id="ARBA00022792"/>
    </source>
</evidence>
<keyword evidence="7" id="KW-0249">Electron transport</keyword>
<dbReference type="PANTHER" id="PTHR12980">
    <property type="entry name" value="UBIQUINOL-CYTOCHROME C REDUCTASE COMPLEX, SUBUNIT X"/>
    <property type="match status" value="1"/>
</dbReference>
<proteinExistence type="inferred from homology"/>
<evidence type="ECO:0000256" key="4">
    <source>
        <dbReference type="ARBA" id="ARBA00022660"/>
    </source>
</evidence>
<name>A0A2R5GWS3_9STRA</name>
<dbReference type="PANTHER" id="PTHR12980:SF0">
    <property type="entry name" value="CYTOCHROME B-C1 COMPLEX SUBUNIT 9"/>
    <property type="match status" value="1"/>
</dbReference>
<feature type="transmembrane region" description="Helical" evidence="11">
    <location>
        <begin position="74"/>
        <end position="92"/>
    </location>
</feature>
<dbReference type="Pfam" id="PF05365">
    <property type="entry name" value="UCR_UQCRX_QCR9"/>
    <property type="match status" value="1"/>
</dbReference>